<organism evidence="7 8">
    <name type="scientific">Stentor coeruleus</name>
    <dbReference type="NCBI Taxonomy" id="5963"/>
    <lineage>
        <taxon>Eukaryota</taxon>
        <taxon>Sar</taxon>
        <taxon>Alveolata</taxon>
        <taxon>Ciliophora</taxon>
        <taxon>Postciliodesmatophora</taxon>
        <taxon>Heterotrichea</taxon>
        <taxon>Heterotrichida</taxon>
        <taxon>Stentoridae</taxon>
        <taxon>Stentor</taxon>
    </lineage>
</organism>
<dbReference type="Pfam" id="PF00514">
    <property type="entry name" value="Arm"/>
    <property type="match status" value="1"/>
</dbReference>
<dbReference type="InterPro" id="IPR032413">
    <property type="entry name" value="Arm_3"/>
</dbReference>
<dbReference type="GO" id="GO:0005737">
    <property type="term" value="C:cytoplasm"/>
    <property type="evidence" value="ECO:0007669"/>
    <property type="project" value="InterPro"/>
</dbReference>
<dbReference type="InterPro" id="IPR000225">
    <property type="entry name" value="Armadillo"/>
</dbReference>
<dbReference type="PROSITE" id="PS51214">
    <property type="entry name" value="IBB"/>
    <property type="match status" value="1"/>
</dbReference>
<proteinExistence type="inferred from homology"/>
<comment type="similarity">
    <text evidence="1 5">Belongs to the importin alpha family.</text>
</comment>
<comment type="caution">
    <text evidence="7">The sequence shown here is derived from an EMBL/GenBank/DDBJ whole genome shotgun (WGS) entry which is preliminary data.</text>
</comment>
<dbReference type="InterPro" id="IPR036975">
    <property type="entry name" value="Importin-a_IBB_sf"/>
</dbReference>
<dbReference type="InterPro" id="IPR002652">
    <property type="entry name" value="Importin-a_IBB"/>
</dbReference>
<evidence type="ECO:0000256" key="1">
    <source>
        <dbReference type="ARBA" id="ARBA00010394"/>
    </source>
</evidence>
<protein>
    <recommendedName>
        <fullName evidence="5">Importin subunit alpha</fullName>
    </recommendedName>
</protein>
<reference evidence="7 8" key="1">
    <citation type="submission" date="2016-11" db="EMBL/GenBank/DDBJ databases">
        <title>The macronuclear genome of Stentor coeruleus: a giant cell with tiny introns.</title>
        <authorList>
            <person name="Slabodnick M."/>
            <person name="Ruby J.G."/>
            <person name="Reiff S.B."/>
            <person name="Swart E.C."/>
            <person name="Gosai S."/>
            <person name="Prabakaran S."/>
            <person name="Witkowska E."/>
            <person name="Larue G.E."/>
            <person name="Fisher S."/>
            <person name="Freeman R.M."/>
            <person name="Gunawardena J."/>
            <person name="Chu W."/>
            <person name="Stover N.A."/>
            <person name="Gregory B.D."/>
            <person name="Nowacki M."/>
            <person name="Derisi J."/>
            <person name="Roy S.W."/>
            <person name="Marshall W.F."/>
            <person name="Sood P."/>
        </authorList>
    </citation>
    <scope>NUCLEOTIDE SEQUENCE [LARGE SCALE GENOMIC DNA]</scope>
    <source>
        <strain evidence="7">WM001</strain>
    </source>
</reference>
<dbReference type="InterPro" id="IPR016024">
    <property type="entry name" value="ARM-type_fold"/>
</dbReference>
<evidence type="ECO:0000256" key="3">
    <source>
        <dbReference type="ARBA" id="ARBA00022737"/>
    </source>
</evidence>
<evidence type="ECO:0000313" key="7">
    <source>
        <dbReference type="EMBL" id="OMJ69073.1"/>
    </source>
</evidence>
<dbReference type="SUPFAM" id="SSF48371">
    <property type="entry name" value="ARM repeat"/>
    <property type="match status" value="1"/>
</dbReference>
<evidence type="ECO:0000259" key="6">
    <source>
        <dbReference type="PROSITE" id="PS51214"/>
    </source>
</evidence>
<dbReference type="GO" id="GO:0006606">
    <property type="term" value="P:protein import into nucleus"/>
    <property type="evidence" value="ECO:0007669"/>
    <property type="project" value="InterPro"/>
</dbReference>
<dbReference type="SMART" id="SM00185">
    <property type="entry name" value="ARM"/>
    <property type="match status" value="6"/>
</dbReference>
<keyword evidence="2 5" id="KW-0813">Transport</keyword>
<dbReference type="PANTHER" id="PTHR23316">
    <property type="entry name" value="IMPORTIN ALPHA"/>
    <property type="match status" value="1"/>
</dbReference>
<evidence type="ECO:0000256" key="4">
    <source>
        <dbReference type="ARBA" id="ARBA00022927"/>
    </source>
</evidence>
<evidence type="ECO:0000256" key="2">
    <source>
        <dbReference type="ARBA" id="ARBA00022448"/>
    </source>
</evidence>
<evidence type="ECO:0000256" key="5">
    <source>
        <dbReference type="PIRNR" id="PIRNR005673"/>
    </source>
</evidence>
<keyword evidence="4 5" id="KW-0653">Protein transport</keyword>
<sequence>MESFQGPKIKIRNTKFLKSFNPDKLKRKREEDIIELRKQKRIDQLVKKRFLLKQTEEVSPEPYIQGSEYINFSQSLITKNLSEKCPELLNLDLIPSERLFLLIKYIQNLEDPSDLLDPIKTLRHVLSQDRTCPINLFMSTGISTKLIKTLNLDSKDLQIECLWCLINLASGPPHIIKKLFDNNIKDPLKKLLNSDDPELLHHTIWCIGNLVGDSSCPRFALIELIPLLVDLINKIPQDRWKNIIWALSNFCRGKPYINREATQQILTVIPKLLKTNDDDLITDSCWTLSFMSSIDAERVQDIVDIEILSNLVGILNLEPGRFTLPSLRIIGNILWGSDQAQKILELGFLDCVNKLLTQKKIALKKEILWILSNITSGSDEQIKQVLNHSCIGIVIKCLEDPDIEIRNEAIWVISNATNAQDKNLVLKIIEIGAFPLICEFLNFSDSKVIMVVLEGIDNLLWAGSGFEVNDVALKLDEIGGLNKIEALQHCRNLKVYNKVVEIMEKYWGVDEVEVVDEALLAIPQTFSFN</sequence>
<dbReference type="InterPro" id="IPR024931">
    <property type="entry name" value="Importin_alpha"/>
</dbReference>
<dbReference type="InterPro" id="IPR011989">
    <property type="entry name" value="ARM-like"/>
</dbReference>
<dbReference type="Gene3D" id="1.25.10.10">
    <property type="entry name" value="Leucine-rich Repeat Variant"/>
    <property type="match status" value="1"/>
</dbReference>
<dbReference type="Gene3D" id="1.20.5.690">
    <property type="entry name" value="Importin-alpha, importin-beta-binding domain"/>
    <property type="match status" value="1"/>
</dbReference>
<dbReference type="AlphaFoldDB" id="A0A1R2AX12"/>
<keyword evidence="8" id="KW-1185">Reference proteome</keyword>
<evidence type="ECO:0000313" key="8">
    <source>
        <dbReference type="Proteomes" id="UP000187209"/>
    </source>
</evidence>
<dbReference type="Pfam" id="PF01749">
    <property type="entry name" value="IBB"/>
    <property type="match status" value="1"/>
</dbReference>
<dbReference type="Proteomes" id="UP000187209">
    <property type="component" value="Unassembled WGS sequence"/>
</dbReference>
<name>A0A1R2AX12_9CILI</name>
<gene>
    <name evidence="7" type="ORF">SteCoe_33310</name>
</gene>
<dbReference type="GO" id="GO:0061608">
    <property type="term" value="F:nuclear import signal receptor activity"/>
    <property type="evidence" value="ECO:0007669"/>
    <property type="project" value="InterPro"/>
</dbReference>
<dbReference type="Pfam" id="PF16186">
    <property type="entry name" value="Arm_3"/>
    <property type="match status" value="1"/>
</dbReference>
<dbReference type="OrthoDB" id="29145at2759"/>
<dbReference type="PIRSF" id="PIRSF005673">
    <property type="entry name" value="Importin_alpha"/>
    <property type="match status" value="1"/>
</dbReference>
<keyword evidence="3" id="KW-0677">Repeat</keyword>
<accession>A0A1R2AX12</accession>
<dbReference type="EMBL" id="MPUH01001244">
    <property type="protein sequence ID" value="OMJ69073.1"/>
    <property type="molecule type" value="Genomic_DNA"/>
</dbReference>
<feature type="domain" description="IBB" evidence="6">
    <location>
        <begin position="1"/>
        <end position="58"/>
    </location>
</feature>